<protein>
    <submittedName>
        <fullName evidence="1">Uncharacterized protein</fullName>
    </submittedName>
</protein>
<reference evidence="1 2" key="1">
    <citation type="submission" date="2020-02" db="EMBL/GenBank/DDBJ databases">
        <authorList>
            <person name="Ferguson B K."/>
        </authorList>
    </citation>
    <scope>NUCLEOTIDE SEQUENCE [LARGE SCALE GENOMIC DNA]</scope>
</reference>
<sequence length="67" mass="7449">MEVQKYMIPTFFSHHGPSIGGDIEATPLRPSPMGLVKLIGFDKWRRAGLAGSPRLQLRTVRACNNAR</sequence>
<dbReference type="AlphaFoldDB" id="A0A6H5H8J7"/>
<organism evidence="1 2">
    <name type="scientific">Nesidiocoris tenuis</name>
    <dbReference type="NCBI Taxonomy" id="355587"/>
    <lineage>
        <taxon>Eukaryota</taxon>
        <taxon>Metazoa</taxon>
        <taxon>Ecdysozoa</taxon>
        <taxon>Arthropoda</taxon>
        <taxon>Hexapoda</taxon>
        <taxon>Insecta</taxon>
        <taxon>Pterygota</taxon>
        <taxon>Neoptera</taxon>
        <taxon>Paraneoptera</taxon>
        <taxon>Hemiptera</taxon>
        <taxon>Heteroptera</taxon>
        <taxon>Panheteroptera</taxon>
        <taxon>Cimicomorpha</taxon>
        <taxon>Miridae</taxon>
        <taxon>Dicyphina</taxon>
        <taxon>Nesidiocoris</taxon>
    </lineage>
</organism>
<gene>
    <name evidence="1" type="ORF">NTEN_LOCUS17297</name>
</gene>
<evidence type="ECO:0000313" key="1">
    <source>
        <dbReference type="EMBL" id="CAB0012582.1"/>
    </source>
</evidence>
<evidence type="ECO:0000313" key="2">
    <source>
        <dbReference type="Proteomes" id="UP000479000"/>
    </source>
</evidence>
<accession>A0A6H5H8J7</accession>
<feature type="non-terminal residue" evidence="1">
    <location>
        <position position="67"/>
    </location>
</feature>
<dbReference type="EMBL" id="CADCXU010025559">
    <property type="protein sequence ID" value="CAB0012582.1"/>
    <property type="molecule type" value="Genomic_DNA"/>
</dbReference>
<dbReference type="Proteomes" id="UP000479000">
    <property type="component" value="Unassembled WGS sequence"/>
</dbReference>
<keyword evidence="2" id="KW-1185">Reference proteome</keyword>
<name>A0A6H5H8J7_9HEMI</name>
<proteinExistence type="predicted"/>